<gene>
    <name evidence="2" type="ORF">ROG8370_02480</name>
</gene>
<evidence type="ECO:0000313" key="2">
    <source>
        <dbReference type="EMBL" id="SLN55077.1"/>
    </source>
</evidence>
<name>A0A1X6ZLP3_9RHOB</name>
<evidence type="ECO:0000313" key="3">
    <source>
        <dbReference type="Proteomes" id="UP000194012"/>
    </source>
</evidence>
<accession>A0A1X6ZLP3</accession>
<dbReference type="AlphaFoldDB" id="A0A1X6ZLP3"/>
<sequence length="38" mass="4103">MAQAKPPESEAKPPNQKPASPQDLRPEPAPVFDDFASI</sequence>
<evidence type="ECO:0000256" key="1">
    <source>
        <dbReference type="SAM" id="MobiDB-lite"/>
    </source>
</evidence>
<reference evidence="3" key="1">
    <citation type="submission" date="2017-03" db="EMBL/GenBank/DDBJ databases">
        <authorList>
            <person name="Rodrigo-Torres L."/>
            <person name="Arahal R.D."/>
            <person name="Lucena T."/>
        </authorList>
    </citation>
    <scope>NUCLEOTIDE SEQUENCE [LARGE SCALE GENOMIC DNA]</scope>
    <source>
        <strain evidence="3">CECT 8370</strain>
    </source>
</reference>
<feature type="region of interest" description="Disordered" evidence="1">
    <location>
        <begin position="1"/>
        <end position="38"/>
    </location>
</feature>
<proteinExistence type="predicted"/>
<dbReference type="EMBL" id="FWFJ01000024">
    <property type="protein sequence ID" value="SLN55077.1"/>
    <property type="molecule type" value="Genomic_DNA"/>
</dbReference>
<organism evidence="2 3">
    <name type="scientific">Roseovarius gaetbuli</name>
    <dbReference type="NCBI Taxonomy" id="1356575"/>
    <lineage>
        <taxon>Bacteria</taxon>
        <taxon>Pseudomonadati</taxon>
        <taxon>Pseudomonadota</taxon>
        <taxon>Alphaproteobacteria</taxon>
        <taxon>Rhodobacterales</taxon>
        <taxon>Roseobacteraceae</taxon>
        <taxon>Roseovarius</taxon>
    </lineage>
</organism>
<keyword evidence="3" id="KW-1185">Reference proteome</keyword>
<dbReference type="Proteomes" id="UP000194012">
    <property type="component" value="Unassembled WGS sequence"/>
</dbReference>
<protein>
    <submittedName>
        <fullName evidence="2">Uncharacterized protein</fullName>
    </submittedName>
</protein>